<accession>A0ABT1QTT5</accession>
<dbReference type="EMBL" id="JANFQO010000011">
    <property type="protein sequence ID" value="MCQ4165692.1"/>
    <property type="molecule type" value="Genomic_DNA"/>
</dbReference>
<evidence type="ECO:0000256" key="3">
    <source>
        <dbReference type="SAM" id="MobiDB-lite"/>
    </source>
</evidence>
<name>A0ABT1QTT5_9GAMM</name>
<dbReference type="Proteomes" id="UP001165498">
    <property type="component" value="Unassembled WGS sequence"/>
</dbReference>
<feature type="compositionally biased region" description="Low complexity" evidence="3">
    <location>
        <begin position="121"/>
        <end position="158"/>
    </location>
</feature>
<dbReference type="SMART" id="SM00862">
    <property type="entry name" value="Trans_reg_C"/>
    <property type="match status" value="1"/>
</dbReference>
<feature type="region of interest" description="Disordered" evidence="3">
    <location>
        <begin position="117"/>
        <end position="189"/>
    </location>
</feature>
<gene>
    <name evidence="5" type="ORF">NM961_13310</name>
</gene>
<evidence type="ECO:0000313" key="5">
    <source>
        <dbReference type="EMBL" id="MCQ4165692.1"/>
    </source>
</evidence>
<sequence>MSEHFELPWPAAQRRLRMGGLLVDLRYRRVIRADAETELAQRVFDLLLLFLARPGQLHSRNEIFRLVWPGVVVEDANLTQSIWLLRRALGAQAKDWVRTVAKLGYVFDPPVPVEWPDETTPAFAPSSQPSAASAASPQSAPSVPAPAAAAAEPATSSPSPSPSPLLSPSSAASVTAPAPSPYPAAPPAHPRRPSAWLAAACLLAGLLGLGWWQVRAQGRPRVVLAAAADASLAEEQRWPLQLLQSWLEWKLRASNSLPLAAPGAAGDDDDIVVVLAVNLGSAEGEAWQLSARLRGAGVQRDFRRSAGADGLVQALDALSRDVHQELAPQSAALGWPALALDTAGAAEFAAGLAEQQRHRRGAAAQHYRRVLDGRPDFGYARLLLADNLSELGQQGAVEAQLPRLREWMQSLPPPARALHQAQALALAQDYEQAAAAFAALAAQSPYEAEALRLAEARNLRRAGRSGDALQRLAGAVPQNTALALPWLIERAIAQLSGGETAAAAASAAEAGALAQRQNWPYEQGRALLLLADAAQGGAGGDAAALYTEAEQRFAASEDRLGVLRARQQASLLGSDAAAQRRALDEVLAEARAAGNVAFEFDALRRAAFHHYHRGEMSAYRERLAQSAAVVDGAGDRLARNIVLLDLLHQELLLGEFDAAQGRLAMLSAQPLQGVWALWFSHFSASMAYQRGDYDAVLQQIERGEALAGGDTARAAQLVGLSCLRGAVALARGQPGLARNGFDQCRAPQLPHFIIYADLGEAELALQGGDARRAQQLIAAAKGALSTMTSSPDRSRMALILAPLLARSGELAGARELLQQQLPLFERAGYAALAAETHLALAEIALAGNAVAQAGREAAHSDKGLAADDWQGRRRLRTVQALLAQRHGDAAAAARELEALDADARRHGDVLAELLVHSLAEANPQARRCSAERHSRLLSQSGLRGASDVWLLASDVAPQLAAAHATP</sequence>
<protein>
    <submittedName>
        <fullName evidence="5">Winged helix-turn-helix domain-containing protein</fullName>
    </submittedName>
</protein>
<dbReference type="PROSITE" id="PS51755">
    <property type="entry name" value="OMPR_PHOB"/>
    <property type="match status" value="1"/>
</dbReference>
<evidence type="ECO:0000313" key="6">
    <source>
        <dbReference type="Proteomes" id="UP001165498"/>
    </source>
</evidence>
<evidence type="ECO:0000256" key="2">
    <source>
        <dbReference type="PROSITE-ProRule" id="PRU01091"/>
    </source>
</evidence>
<dbReference type="InterPro" id="IPR016032">
    <property type="entry name" value="Sig_transdc_resp-reg_C-effctor"/>
</dbReference>
<keyword evidence="1 2" id="KW-0238">DNA-binding</keyword>
<feature type="DNA-binding region" description="OmpR/PhoB-type" evidence="2">
    <location>
        <begin position="13"/>
        <end position="109"/>
    </location>
</feature>
<dbReference type="Pfam" id="PF00486">
    <property type="entry name" value="Trans_reg_C"/>
    <property type="match status" value="1"/>
</dbReference>
<dbReference type="RefSeq" id="WP_255914882.1">
    <property type="nucleotide sequence ID" value="NZ_JANFQO010000011.1"/>
</dbReference>
<dbReference type="InterPro" id="IPR036388">
    <property type="entry name" value="WH-like_DNA-bd_sf"/>
</dbReference>
<dbReference type="CDD" id="cd00383">
    <property type="entry name" value="trans_reg_C"/>
    <property type="match status" value="1"/>
</dbReference>
<evidence type="ECO:0000259" key="4">
    <source>
        <dbReference type="PROSITE" id="PS51755"/>
    </source>
</evidence>
<feature type="compositionally biased region" description="Pro residues" evidence="3">
    <location>
        <begin position="178"/>
        <end position="188"/>
    </location>
</feature>
<keyword evidence="6" id="KW-1185">Reference proteome</keyword>
<dbReference type="SUPFAM" id="SSF46894">
    <property type="entry name" value="C-terminal effector domain of the bipartite response regulators"/>
    <property type="match status" value="1"/>
</dbReference>
<feature type="domain" description="OmpR/PhoB-type" evidence="4">
    <location>
        <begin position="13"/>
        <end position="109"/>
    </location>
</feature>
<feature type="compositionally biased region" description="Low complexity" evidence="3">
    <location>
        <begin position="166"/>
        <end position="177"/>
    </location>
</feature>
<evidence type="ECO:0000256" key="1">
    <source>
        <dbReference type="ARBA" id="ARBA00023125"/>
    </source>
</evidence>
<proteinExistence type="predicted"/>
<organism evidence="5 6">
    <name type="scientific">Tahibacter harae</name>
    <dbReference type="NCBI Taxonomy" id="2963937"/>
    <lineage>
        <taxon>Bacteria</taxon>
        <taxon>Pseudomonadati</taxon>
        <taxon>Pseudomonadota</taxon>
        <taxon>Gammaproteobacteria</taxon>
        <taxon>Lysobacterales</taxon>
        <taxon>Rhodanobacteraceae</taxon>
        <taxon>Tahibacter</taxon>
    </lineage>
</organism>
<comment type="caution">
    <text evidence="5">The sequence shown here is derived from an EMBL/GenBank/DDBJ whole genome shotgun (WGS) entry which is preliminary data.</text>
</comment>
<reference evidence="5" key="1">
    <citation type="submission" date="2022-07" db="EMBL/GenBank/DDBJ databases">
        <title>Tahibacter sp., a new gammaproteobacterium isolated from the silt sample collected at pig farm.</title>
        <authorList>
            <person name="Chen H."/>
        </authorList>
    </citation>
    <scope>NUCLEOTIDE SEQUENCE</scope>
    <source>
        <strain evidence="5">P2K</strain>
    </source>
</reference>
<dbReference type="Gene3D" id="1.10.10.10">
    <property type="entry name" value="Winged helix-like DNA-binding domain superfamily/Winged helix DNA-binding domain"/>
    <property type="match status" value="1"/>
</dbReference>
<dbReference type="InterPro" id="IPR001867">
    <property type="entry name" value="OmpR/PhoB-type_DNA-bd"/>
</dbReference>